<evidence type="ECO:0000313" key="2">
    <source>
        <dbReference type="EMBL" id="RCI03345.1"/>
    </source>
</evidence>
<dbReference type="InterPro" id="IPR036875">
    <property type="entry name" value="Znf_CCHC_sf"/>
</dbReference>
<proteinExistence type="predicted"/>
<organism evidence="2 3">
    <name type="scientific">Rhizopus stolonifer</name>
    <name type="common">Rhizopus nigricans</name>
    <dbReference type="NCBI Taxonomy" id="4846"/>
    <lineage>
        <taxon>Eukaryota</taxon>
        <taxon>Fungi</taxon>
        <taxon>Fungi incertae sedis</taxon>
        <taxon>Mucoromycota</taxon>
        <taxon>Mucoromycotina</taxon>
        <taxon>Mucoromycetes</taxon>
        <taxon>Mucorales</taxon>
        <taxon>Mucorineae</taxon>
        <taxon>Rhizopodaceae</taxon>
        <taxon>Rhizopus</taxon>
    </lineage>
</organism>
<feature type="region of interest" description="Disordered" evidence="1">
    <location>
        <begin position="161"/>
        <end position="189"/>
    </location>
</feature>
<keyword evidence="3" id="KW-1185">Reference proteome</keyword>
<dbReference type="GO" id="GO:0003676">
    <property type="term" value="F:nucleic acid binding"/>
    <property type="evidence" value="ECO:0007669"/>
    <property type="project" value="InterPro"/>
</dbReference>
<dbReference type="Proteomes" id="UP000253551">
    <property type="component" value="Unassembled WGS sequence"/>
</dbReference>
<sequence length="189" mass="20549">MPDFCRYCKALGHSKNSCDKRPADSRTCYVCHQKDHISYQYTRTQNREPQLHKRPRNCEPTSIITSHRIATLKSTKGSKASTKFDLTFGPSSWSSALATSSSDVVSQISTANPPDDLSQTAVKEILIQNSLRAEPAIASALGSNLDHSLISSSITASADTSVSKLDTHPSTSAPSDHYTKSTDAEMTDL</sequence>
<name>A0A367KM88_RHIST</name>
<dbReference type="STRING" id="4846.A0A367KM88"/>
<accession>A0A367KM88</accession>
<gene>
    <name evidence="2" type="ORF">CU098_011421</name>
</gene>
<dbReference type="GO" id="GO:0008270">
    <property type="term" value="F:zinc ion binding"/>
    <property type="evidence" value="ECO:0007669"/>
    <property type="project" value="InterPro"/>
</dbReference>
<reference evidence="2 3" key="1">
    <citation type="journal article" date="2018" name="G3 (Bethesda)">
        <title>Phylogenetic and Phylogenomic Definition of Rhizopus Species.</title>
        <authorList>
            <person name="Gryganskyi A.P."/>
            <person name="Golan J."/>
            <person name="Dolatabadi S."/>
            <person name="Mondo S."/>
            <person name="Robb S."/>
            <person name="Idnurm A."/>
            <person name="Muszewska A."/>
            <person name="Steczkiewicz K."/>
            <person name="Masonjones S."/>
            <person name="Liao H.L."/>
            <person name="Gajdeczka M.T."/>
            <person name="Anike F."/>
            <person name="Vuek A."/>
            <person name="Anishchenko I.M."/>
            <person name="Voigt K."/>
            <person name="de Hoog G.S."/>
            <person name="Smith M.E."/>
            <person name="Heitman J."/>
            <person name="Vilgalys R."/>
            <person name="Stajich J.E."/>
        </authorList>
    </citation>
    <scope>NUCLEOTIDE SEQUENCE [LARGE SCALE GENOMIC DNA]</scope>
    <source>
        <strain evidence="2 3">LSU 92-RS-03</strain>
    </source>
</reference>
<protein>
    <submittedName>
        <fullName evidence="2">Uncharacterized protein</fullName>
    </submittedName>
</protein>
<dbReference type="EMBL" id="PJQM01001054">
    <property type="protein sequence ID" value="RCI03345.1"/>
    <property type="molecule type" value="Genomic_DNA"/>
</dbReference>
<evidence type="ECO:0000313" key="3">
    <source>
        <dbReference type="Proteomes" id="UP000253551"/>
    </source>
</evidence>
<dbReference type="AlphaFoldDB" id="A0A367KM88"/>
<comment type="caution">
    <text evidence="2">The sequence shown here is derived from an EMBL/GenBank/DDBJ whole genome shotgun (WGS) entry which is preliminary data.</text>
</comment>
<dbReference type="SUPFAM" id="SSF57756">
    <property type="entry name" value="Retrovirus zinc finger-like domains"/>
    <property type="match status" value="1"/>
</dbReference>
<dbReference type="OrthoDB" id="2288314at2759"/>
<dbReference type="Gene3D" id="4.10.60.10">
    <property type="entry name" value="Zinc finger, CCHC-type"/>
    <property type="match status" value="1"/>
</dbReference>
<evidence type="ECO:0000256" key="1">
    <source>
        <dbReference type="SAM" id="MobiDB-lite"/>
    </source>
</evidence>